<name>A0A1C5GIX3_MICEH</name>
<dbReference type="EMBL" id="LT607733">
    <property type="protein sequence ID" value="SCG19724.1"/>
    <property type="molecule type" value="Genomic_DNA"/>
</dbReference>
<keyword evidence="3" id="KW-1185">Reference proteome</keyword>
<evidence type="ECO:0000256" key="1">
    <source>
        <dbReference type="SAM" id="MobiDB-lite"/>
    </source>
</evidence>
<feature type="region of interest" description="Disordered" evidence="1">
    <location>
        <begin position="36"/>
        <end position="65"/>
    </location>
</feature>
<evidence type="ECO:0000313" key="2">
    <source>
        <dbReference type="EMBL" id="SCG19724.1"/>
    </source>
</evidence>
<dbReference type="AlphaFoldDB" id="A0A1C5GIX3"/>
<dbReference type="Proteomes" id="UP000198251">
    <property type="component" value="Chromosome I"/>
</dbReference>
<reference evidence="2 3" key="1">
    <citation type="submission" date="2016-06" db="EMBL/GenBank/DDBJ databases">
        <authorList>
            <person name="Kjaerup R.B."/>
            <person name="Dalgaard T.S."/>
            <person name="Juul-Madsen H.R."/>
        </authorList>
    </citation>
    <scope>NUCLEOTIDE SEQUENCE [LARGE SCALE GENOMIC DNA]</scope>
    <source>
        <strain evidence="2 3">DSM 43913</strain>
    </source>
</reference>
<sequence>MPTGGTVDPLPSAASAAVTVVPGVEDLDRFLCRDGDWWTGTGGADARRGPLNRRRQPREADLRAR</sequence>
<protein>
    <submittedName>
        <fullName evidence="2">Uncharacterized protein</fullName>
    </submittedName>
</protein>
<gene>
    <name evidence="2" type="ORF">GA0070610_6111</name>
</gene>
<evidence type="ECO:0000313" key="3">
    <source>
        <dbReference type="Proteomes" id="UP000198251"/>
    </source>
</evidence>
<accession>A0A1C5GIX3</accession>
<proteinExistence type="predicted"/>
<organism evidence="2 3">
    <name type="scientific">Micromonospora echinofusca</name>
    <dbReference type="NCBI Taxonomy" id="47858"/>
    <lineage>
        <taxon>Bacteria</taxon>
        <taxon>Bacillati</taxon>
        <taxon>Actinomycetota</taxon>
        <taxon>Actinomycetes</taxon>
        <taxon>Micromonosporales</taxon>
        <taxon>Micromonosporaceae</taxon>
        <taxon>Micromonospora</taxon>
    </lineage>
</organism>